<evidence type="ECO:0008006" key="3">
    <source>
        <dbReference type="Google" id="ProtNLM"/>
    </source>
</evidence>
<dbReference type="PATRIC" id="fig|1265738.3.peg.4488"/>
<evidence type="ECO:0000313" key="1">
    <source>
        <dbReference type="EMBL" id="EMI18610.1"/>
    </source>
</evidence>
<accession>M5RGZ1</accession>
<dbReference type="Pfam" id="PF13469">
    <property type="entry name" value="Sulfotransfer_3"/>
    <property type="match status" value="1"/>
</dbReference>
<sequence>MVGKISQSIAGTPHDDCTAQLQTITVLEVIWFRLSPHLFTAISLSETPFHQYPFYTPRFWHGMKPLAWFRLLREGRFRISPSRVGIVIGVTIATPFNTIMGGLQKLIFRRRLREAELHGTPVFIIGHWRSGTTLLHELMVRDERLSSPSTFQCFAPAHFLVTEWFFRRFANWLLPGKRPMDNMAAGWDRPQEDEFALLTMGLPSPYRRIAFPNEGPVDIDYLSFEGVEETAITDWLQSLRRFLLNVSVATGRPLVIKSPTHTGRIAYLAREFPEAKFIHISRDPRSLFPSTCRLWKGLDEVQALQKPNNETIEPYVVECLEKMYEAFHQQRESVSPERLIDIRYEDLTADPVATLRNIYQTLRLSDFDAVEPTIQAWVETEHKDYKTNQHQLAPEADELIRSRWASYFERYGYV</sequence>
<gene>
    <name evidence="1" type="ORF">RMSM_04469</name>
</gene>
<proteinExistence type="predicted"/>
<dbReference type="InterPro" id="IPR052736">
    <property type="entry name" value="Stf3_sulfotransferase"/>
</dbReference>
<dbReference type="Proteomes" id="UP000011991">
    <property type="component" value="Unassembled WGS sequence"/>
</dbReference>
<dbReference type="PANTHER" id="PTHR36451:SF1">
    <property type="entry name" value="OMEGA-HYDROXY-BETA-DIHYDROMENAQUINONE-9 SULFOTRANSFERASE STF3"/>
    <property type="match status" value="1"/>
</dbReference>
<dbReference type="Gene3D" id="3.40.50.300">
    <property type="entry name" value="P-loop containing nucleotide triphosphate hydrolases"/>
    <property type="match status" value="1"/>
</dbReference>
<evidence type="ECO:0000313" key="2">
    <source>
        <dbReference type="Proteomes" id="UP000011991"/>
    </source>
</evidence>
<keyword evidence="2" id="KW-1185">Reference proteome</keyword>
<organism evidence="1 2">
    <name type="scientific">Rhodopirellula maiorica SM1</name>
    <dbReference type="NCBI Taxonomy" id="1265738"/>
    <lineage>
        <taxon>Bacteria</taxon>
        <taxon>Pseudomonadati</taxon>
        <taxon>Planctomycetota</taxon>
        <taxon>Planctomycetia</taxon>
        <taxon>Pirellulales</taxon>
        <taxon>Pirellulaceae</taxon>
        <taxon>Novipirellula</taxon>
    </lineage>
</organism>
<dbReference type="AlphaFoldDB" id="M5RGZ1"/>
<dbReference type="PANTHER" id="PTHR36451">
    <property type="entry name" value="PAPS-DEPENDENT SULFOTRANSFERASE STF3"/>
    <property type="match status" value="1"/>
</dbReference>
<dbReference type="EMBL" id="ANOG01000641">
    <property type="protein sequence ID" value="EMI18610.1"/>
    <property type="molecule type" value="Genomic_DNA"/>
</dbReference>
<dbReference type="SUPFAM" id="SSF52540">
    <property type="entry name" value="P-loop containing nucleoside triphosphate hydrolases"/>
    <property type="match status" value="1"/>
</dbReference>
<reference evidence="1 2" key="1">
    <citation type="journal article" date="2013" name="Mar. Genomics">
        <title>Expression of sulfatases in Rhodopirellula baltica and the diversity of sulfatases in the genus Rhodopirellula.</title>
        <authorList>
            <person name="Wegner C.E."/>
            <person name="Richter-Heitmann T."/>
            <person name="Klindworth A."/>
            <person name="Klockow C."/>
            <person name="Richter M."/>
            <person name="Achstetter T."/>
            <person name="Glockner F.O."/>
            <person name="Harder J."/>
        </authorList>
    </citation>
    <scope>NUCLEOTIDE SEQUENCE [LARGE SCALE GENOMIC DNA]</scope>
    <source>
        <strain evidence="1 2">SM1</strain>
    </source>
</reference>
<protein>
    <recommendedName>
        <fullName evidence="3">Sulfotransferase</fullName>
    </recommendedName>
</protein>
<comment type="caution">
    <text evidence="1">The sequence shown here is derived from an EMBL/GenBank/DDBJ whole genome shotgun (WGS) entry which is preliminary data.</text>
</comment>
<name>M5RGZ1_9BACT</name>
<dbReference type="InterPro" id="IPR027417">
    <property type="entry name" value="P-loop_NTPase"/>
</dbReference>